<name>A0AAW8S2V1_ENTAV</name>
<protein>
    <submittedName>
        <fullName evidence="1">Uncharacterized protein</fullName>
    </submittedName>
</protein>
<organism evidence="1 2">
    <name type="scientific">Enterococcus avium</name>
    <name type="common">Streptococcus avium</name>
    <dbReference type="NCBI Taxonomy" id="33945"/>
    <lineage>
        <taxon>Bacteria</taxon>
        <taxon>Bacillati</taxon>
        <taxon>Bacillota</taxon>
        <taxon>Bacilli</taxon>
        <taxon>Lactobacillales</taxon>
        <taxon>Enterococcaceae</taxon>
        <taxon>Enterococcus</taxon>
    </lineage>
</organism>
<proteinExistence type="predicted"/>
<comment type="caution">
    <text evidence="1">The sequence shown here is derived from an EMBL/GenBank/DDBJ whole genome shotgun (WGS) entry which is preliminary data.</text>
</comment>
<dbReference type="AlphaFoldDB" id="A0AAW8S2V1"/>
<dbReference type="EMBL" id="JARPWH010000169">
    <property type="protein sequence ID" value="MDT2405047.1"/>
    <property type="molecule type" value="Genomic_DNA"/>
</dbReference>
<dbReference type="RefSeq" id="WP_218256380.1">
    <property type="nucleotide sequence ID" value="NZ_JARPWH010000169.1"/>
</dbReference>
<gene>
    <name evidence="1" type="ORF">P7D43_21995</name>
</gene>
<accession>A0AAW8S2V1</accession>
<dbReference type="Proteomes" id="UP001260773">
    <property type="component" value="Unassembled WGS sequence"/>
</dbReference>
<dbReference type="GeneID" id="67038673"/>
<reference evidence="1" key="1">
    <citation type="submission" date="2023-03" db="EMBL/GenBank/DDBJ databases">
        <authorList>
            <person name="Shen W."/>
            <person name="Cai J."/>
        </authorList>
    </citation>
    <scope>NUCLEOTIDE SEQUENCE</scope>
    <source>
        <strain evidence="1">P33-2</strain>
    </source>
</reference>
<evidence type="ECO:0000313" key="1">
    <source>
        <dbReference type="EMBL" id="MDT2405047.1"/>
    </source>
</evidence>
<sequence>MNDFELLKTLHNKLPQDYKEIQIPYLTRYSQHIVKGGNVSDDRAKQLFKQYWVGYFIYHYQQKNKEYDFWVLNGQSYETQLDFAKKMYEKVFGHVPKMKERK</sequence>
<evidence type="ECO:0000313" key="2">
    <source>
        <dbReference type="Proteomes" id="UP001260773"/>
    </source>
</evidence>